<evidence type="ECO:0000313" key="2">
    <source>
        <dbReference type="EMBL" id="KAF2651856.1"/>
    </source>
</evidence>
<feature type="compositionally biased region" description="Acidic residues" evidence="1">
    <location>
        <begin position="276"/>
        <end position="288"/>
    </location>
</feature>
<proteinExistence type="predicted"/>
<organism evidence="2 3">
    <name type="scientific">Lophiostoma macrostomum CBS 122681</name>
    <dbReference type="NCBI Taxonomy" id="1314788"/>
    <lineage>
        <taxon>Eukaryota</taxon>
        <taxon>Fungi</taxon>
        <taxon>Dikarya</taxon>
        <taxon>Ascomycota</taxon>
        <taxon>Pezizomycotina</taxon>
        <taxon>Dothideomycetes</taxon>
        <taxon>Pleosporomycetidae</taxon>
        <taxon>Pleosporales</taxon>
        <taxon>Lophiostomataceae</taxon>
        <taxon>Lophiostoma</taxon>
    </lineage>
</organism>
<dbReference type="AlphaFoldDB" id="A0A6A6SVW0"/>
<reference evidence="2" key="1">
    <citation type="journal article" date="2020" name="Stud. Mycol.">
        <title>101 Dothideomycetes genomes: a test case for predicting lifestyles and emergence of pathogens.</title>
        <authorList>
            <person name="Haridas S."/>
            <person name="Albert R."/>
            <person name="Binder M."/>
            <person name="Bloem J."/>
            <person name="Labutti K."/>
            <person name="Salamov A."/>
            <person name="Andreopoulos B."/>
            <person name="Baker S."/>
            <person name="Barry K."/>
            <person name="Bills G."/>
            <person name="Bluhm B."/>
            <person name="Cannon C."/>
            <person name="Castanera R."/>
            <person name="Culley D."/>
            <person name="Daum C."/>
            <person name="Ezra D."/>
            <person name="Gonzalez J."/>
            <person name="Henrissat B."/>
            <person name="Kuo A."/>
            <person name="Liang C."/>
            <person name="Lipzen A."/>
            <person name="Lutzoni F."/>
            <person name="Magnuson J."/>
            <person name="Mondo S."/>
            <person name="Nolan M."/>
            <person name="Ohm R."/>
            <person name="Pangilinan J."/>
            <person name="Park H.-J."/>
            <person name="Ramirez L."/>
            <person name="Alfaro M."/>
            <person name="Sun H."/>
            <person name="Tritt A."/>
            <person name="Yoshinaga Y."/>
            <person name="Zwiers L.-H."/>
            <person name="Turgeon B."/>
            <person name="Goodwin S."/>
            <person name="Spatafora J."/>
            <person name="Crous P."/>
            <person name="Grigoriev I."/>
        </authorList>
    </citation>
    <scope>NUCLEOTIDE SEQUENCE</scope>
    <source>
        <strain evidence="2">CBS 122681</strain>
    </source>
</reference>
<sequence>MSFLPHNQLPIDIEEFDRISPCEEFFPQRHPTLRHSLARVLPYLPSLRHLLVPSAYAETLLDAESCLGPSGVEIAISRAQLRRRMLRSLCTQYYNALTDYPTLVEAIYGQSAPLEVLRAAVHLRNTGYAGWILQTDEEYLYLFERACDTVLGPLAPYVEYFMPQDDSQYEQFRELVRLARGFLRFPDCSFIGNMLCEVYTNCQFLFVGGQSILVRDIRGYEIEPWGPEVDVFDGASQTSEVFHGDFDGFDDLETIDLILDEKREDDNSHDGPHDDEAIEEDSSASEADEERRGFYTESEWEDYAELDWL</sequence>
<name>A0A6A6SVW0_9PLEO</name>
<feature type="region of interest" description="Disordered" evidence="1">
    <location>
        <begin position="262"/>
        <end position="297"/>
    </location>
</feature>
<feature type="compositionally biased region" description="Basic and acidic residues" evidence="1">
    <location>
        <begin position="262"/>
        <end position="275"/>
    </location>
</feature>
<evidence type="ECO:0000313" key="3">
    <source>
        <dbReference type="Proteomes" id="UP000799324"/>
    </source>
</evidence>
<dbReference type="Proteomes" id="UP000799324">
    <property type="component" value="Unassembled WGS sequence"/>
</dbReference>
<gene>
    <name evidence="2" type="ORF">K491DRAFT_75648</name>
</gene>
<accession>A0A6A6SVW0</accession>
<dbReference type="EMBL" id="MU004415">
    <property type="protein sequence ID" value="KAF2651856.1"/>
    <property type="molecule type" value="Genomic_DNA"/>
</dbReference>
<keyword evidence="3" id="KW-1185">Reference proteome</keyword>
<protein>
    <submittedName>
        <fullName evidence="2">Uncharacterized protein</fullName>
    </submittedName>
</protein>
<evidence type="ECO:0000256" key="1">
    <source>
        <dbReference type="SAM" id="MobiDB-lite"/>
    </source>
</evidence>